<dbReference type="GeneID" id="11505685"/>
<evidence type="ECO:0000313" key="2">
    <source>
        <dbReference type="EMBL" id="AEO53539.1"/>
    </source>
</evidence>
<dbReference type="VEuPathDB" id="FungiDB:MYCTH_2295017"/>
<dbReference type="AlphaFoldDB" id="G2Q3I3"/>
<dbReference type="InParanoid" id="G2Q3I3"/>
<organism evidence="2 3">
    <name type="scientific">Thermothelomyces thermophilus (strain ATCC 42464 / BCRC 31852 / DSM 1799)</name>
    <name type="common">Sporotrichum thermophile</name>
    <dbReference type="NCBI Taxonomy" id="573729"/>
    <lineage>
        <taxon>Eukaryota</taxon>
        <taxon>Fungi</taxon>
        <taxon>Dikarya</taxon>
        <taxon>Ascomycota</taxon>
        <taxon>Pezizomycotina</taxon>
        <taxon>Sordariomycetes</taxon>
        <taxon>Sordariomycetidae</taxon>
        <taxon>Sordariales</taxon>
        <taxon>Chaetomiaceae</taxon>
        <taxon>Thermothelomyces</taxon>
    </lineage>
</organism>
<feature type="region of interest" description="Disordered" evidence="1">
    <location>
        <begin position="46"/>
        <end position="96"/>
    </location>
</feature>
<reference evidence="2 3" key="1">
    <citation type="journal article" date="2011" name="Nat. Biotechnol.">
        <title>Comparative genomic analysis of the thermophilic biomass-degrading fungi Myceliophthora thermophila and Thielavia terrestris.</title>
        <authorList>
            <person name="Berka R.M."/>
            <person name="Grigoriev I.V."/>
            <person name="Otillar R."/>
            <person name="Salamov A."/>
            <person name="Grimwood J."/>
            <person name="Reid I."/>
            <person name="Ishmael N."/>
            <person name="John T."/>
            <person name="Darmond C."/>
            <person name="Moisan M.-C."/>
            <person name="Henrissat B."/>
            <person name="Coutinho P.M."/>
            <person name="Lombard V."/>
            <person name="Natvig D.O."/>
            <person name="Lindquist E."/>
            <person name="Schmutz J."/>
            <person name="Lucas S."/>
            <person name="Harris P."/>
            <person name="Powlowski J."/>
            <person name="Bellemare A."/>
            <person name="Taylor D."/>
            <person name="Butler G."/>
            <person name="de Vries R.P."/>
            <person name="Allijn I.E."/>
            <person name="van den Brink J."/>
            <person name="Ushinsky S."/>
            <person name="Storms R."/>
            <person name="Powell A.J."/>
            <person name="Paulsen I.T."/>
            <person name="Elbourne L.D.H."/>
            <person name="Baker S.E."/>
            <person name="Magnuson J."/>
            <person name="LaBoissiere S."/>
            <person name="Clutterbuck A.J."/>
            <person name="Martinez D."/>
            <person name="Wogulis M."/>
            <person name="de Leon A.L."/>
            <person name="Rey M.W."/>
            <person name="Tsang A."/>
        </authorList>
    </citation>
    <scope>NUCLEOTIDE SEQUENCE [LARGE SCALE GENOMIC DNA]</scope>
    <source>
        <strain evidence="3">ATCC 42464 / BCRC 31852 / DSM 1799</strain>
    </source>
</reference>
<evidence type="ECO:0000256" key="1">
    <source>
        <dbReference type="SAM" id="MobiDB-lite"/>
    </source>
</evidence>
<dbReference type="Proteomes" id="UP000007322">
    <property type="component" value="Chromosome 1"/>
</dbReference>
<dbReference type="RefSeq" id="XP_003658784.1">
    <property type="nucleotide sequence ID" value="XM_003658736.1"/>
</dbReference>
<gene>
    <name evidence="2" type="ORF">MYCTH_2295017</name>
</gene>
<name>G2Q3I3_THET4</name>
<dbReference type="KEGG" id="mtm:MYCTH_2295017"/>
<evidence type="ECO:0000313" key="3">
    <source>
        <dbReference type="Proteomes" id="UP000007322"/>
    </source>
</evidence>
<dbReference type="EMBL" id="CP003002">
    <property type="protein sequence ID" value="AEO53539.1"/>
    <property type="molecule type" value="Genomic_DNA"/>
</dbReference>
<proteinExistence type="predicted"/>
<protein>
    <submittedName>
        <fullName evidence="2">Uncharacterized protein</fullName>
    </submittedName>
</protein>
<sequence>MGGGGKGPETYTENGRTWVNEIMTWSSRREGLVIQRAPPRLRSYKLRLARQRQSRSVTTPPPSLPGPRNSMSLLTSLRQEEPPPEAEYMFSPKHRH</sequence>
<keyword evidence="3" id="KW-1185">Reference proteome</keyword>
<dbReference type="HOGENOM" id="CLU_2361199_0_0_1"/>
<accession>G2Q3I3</accession>